<proteinExistence type="inferred from homology"/>
<keyword evidence="3" id="KW-0678">Repressor</keyword>
<dbReference type="FunFam" id="3.30.160.60:FF:000036">
    <property type="entry name" value="GLI family zinc finger 3"/>
    <property type="match status" value="1"/>
</dbReference>
<dbReference type="GO" id="GO:0000981">
    <property type="term" value="F:DNA-binding transcription factor activity, RNA polymerase II-specific"/>
    <property type="evidence" value="ECO:0007669"/>
    <property type="project" value="TreeGrafter"/>
</dbReference>
<dbReference type="InterPro" id="IPR056436">
    <property type="entry name" value="Znf-C2H2_ZIC1-5/GLI1-3-like"/>
</dbReference>
<protein>
    <submittedName>
        <fullName evidence="15">Transcription factor mef2A</fullName>
    </submittedName>
</protein>
<feature type="domain" description="C2H2-type" evidence="14">
    <location>
        <begin position="789"/>
        <end position="818"/>
    </location>
</feature>
<evidence type="ECO:0000256" key="7">
    <source>
        <dbReference type="ARBA" id="ARBA00022833"/>
    </source>
</evidence>
<dbReference type="EMBL" id="JASAOG010000162">
    <property type="protein sequence ID" value="KAK0046642.1"/>
    <property type="molecule type" value="Genomic_DNA"/>
</dbReference>
<keyword evidence="8" id="KW-0805">Transcription regulation</keyword>
<evidence type="ECO:0000256" key="8">
    <source>
        <dbReference type="ARBA" id="ARBA00023015"/>
    </source>
</evidence>
<feature type="region of interest" description="Disordered" evidence="13">
    <location>
        <begin position="548"/>
        <end position="598"/>
    </location>
</feature>
<dbReference type="FunFam" id="3.30.160.60:FF:000019">
    <property type="entry name" value="GLI family zinc finger 3"/>
    <property type="match status" value="1"/>
</dbReference>
<evidence type="ECO:0000313" key="16">
    <source>
        <dbReference type="Proteomes" id="UP001233172"/>
    </source>
</evidence>
<evidence type="ECO:0000256" key="3">
    <source>
        <dbReference type="ARBA" id="ARBA00022491"/>
    </source>
</evidence>
<dbReference type="PANTHER" id="PTHR45718:SF7">
    <property type="entry name" value="C2H2-TYPE DOMAIN-CONTAINING PROTEIN"/>
    <property type="match status" value="1"/>
</dbReference>
<evidence type="ECO:0000259" key="14">
    <source>
        <dbReference type="PROSITE" id="PS50157"/>
    </source>
</evidence>
<feature type="compositionally biased region" description="Low complexity" evidence="13">
    <location>
        <begin position="653"/>
        <end position="666"/>
    </location>
</feature>
<feature type="region of interest" description="Disordered" evidence="13">
    <location>
        <begin position="864"/>
        <end position="888"/>
    </location>
</feature>
<reference evidence="15" key="2">
    <citation type="submission" date="2023-04" db="EMBL/GenBank/DDBJ databases">
        <authorList>
            <person name="Bu L."/>
            <person name="Lu L."/>
            <person name="Laidemitt M.R."/>
            <person name="Zhang S.M."/>
            <person name="Mutuku M."/>
            <person name="Mkoji G."/>
            <person name="Steinauer M."/>
            <person name="Loker E.S."/>
        </authorList>
    </citation>
    <scope>NUCLEOTIDE SEQUENCE</scope>
    <source>
        <strain evidence="15">KasaAsao</strain>
        <tissue evidence="15">Whole Snail</tissue>
    </source>
</reference>
<dbReference type="InterPro" id="IPR036236">
    <property type="entry name" value="Znf_C2H2_sf"/>
</dbReference>
<keyword evidence="9" id="KW-0238">DNA-binding</keyword>
<dbReference type="InterPro" id="IPR013087">
    <property type="entry name" value="Znf_C2H2_type"/>
</dbReference>
<dbReference type="Proteomes" id="UP001233172">
    <property type="component" value="Unassembled WGS sequence"/>
</dbReference>
<keyword evidence="7" id="KW-0862">Zinc</keyword>
<feature type="compositionally biased region" description="Low complexity" evidence="13">
    <location>
        <begin position="569"/>
        <end position="586"/>
    </location>
</feature>
<feature type="region of interest" description="Disordered" evidence="13">
    <location>
        <begin position="308"/>
        <end position="369"/>
    </location>
</feature>
<feature type="compositionally biased region" description="Basic residues" evidence="13">
    <location>
        <begin position="617"/>
        <end position="640"/>
    </location>
</feature>
<accession>A0AAD8B352</accession>
<evidence type="ECO:0000256" key="4">
    <source>
        <dbReference type="ARBA" id="ARBA00022723"/>
    </source>
</evidence>
<keyword evidence="10" id="KW-0804">Transcription</keyword>
<dbReference type="GO" id="GO:0000978">
    <property type="term" value="F:RNA polymerase II cis-regulatory region sequence-specific DNA binding"/>
    <property type="evidence" value="ECO:0007669"/>
    <property type="project" value="TreeGrafter"/>
</dbReference>
<dbReference type="InterPro" id="IPR043359">
    <property type="entry name" value="GLI-like"/>
</dbReference>
<feature type="domain" description="C2H2-type" evidence="14">
    <location>
        <begin position="722"/>
        <end position="752"/>
    </location>
</feature>
<evidence type="ECO:0000256" key="9">
    <source>
        <dbReference type="ARBA" id="ARBA00023125"/>
    </source>
</evidence>
<feature type="domain" description="C2H2-type" evidence="14">
    <location>
        <begin position="849"/>
        <end position="878"/>
    </location>
</feature>
<evidence type="ECO:0000256" key="6">
    <source>
        <dbReference type="ARBA" id="ARBA00022771"/>
    </source>
</evidence>
<dbReference type="PROSITE" id="PS00028">
    <property type="entry name" value="ZINC_FINGER_C2H2_1"/>
    <property type="match status" value="4"/>
</dbReference>
<evidence type="ECO:0000256" key="13">
    <source>
        <dbReference type="SAM" id="MobiDB-lite"/>
    </source>
</evidence>
<evidence type="ECO:0000256" key="1">
    <source>
        <dbReference type="ARBA" id="ARBA00004123"/>
    </source>
</evidence>
<dbReference type="FunFam" id="3.30.160.60:FF:000453">
    <property type="entry name" value="GLIS family zinc finger 3"/>
    <property type="match status" value="1"/>
</dbReference>
<dbReference type="SUPFAM" id="SSF57667">
    <property type="entry name" value="beta-beta-alpha zinc fingers"/>
    <property type="match status" value="3"/>
</dbReference>
<feature type="compositionally biased region" description="Polar residues" evidence="13">
    <location>
        <begin position="228"/>
        <end position="248"/>
    </location>
</feature>
<keyword evidence="11" id="KW-0539">Nucleus</keyword>
<keyword evidence="4" id="KW-0479">Metal-binding</keyword>
<dbReference type="FunFam" id="3.30.160.60:FF:000048">
    <property type="entry name" value="GLI family zinc finger 3"/>
    <property type="match status" value="1"/>
</dbReference>
<feature type="region of interest" description="Disordered" evidence="13">
    <location>
        <begin position="405"/>
        <end position="427"/>
    </location>
</feature>
<evidence type="ECO:0000256" key="2">
    <source>
        <dbReference type="ARBA" id="ARBA00010831"/>
    </source>
</evidence>
<feature type="region of interest" description="Disordered" evidence="13">
    <location>
        <begin position="905"/>
        <end position="926"/>
    </location>
</feature>
<evidence type="ECO:0000313" key="15">
    <source>
        <dbReference type="EMBL" id="KAK0046642.1"/>
    </source>
</evidence>
<dbReference type="AlphaFoldDB" id="A0AAD8B352"/>
<name>A0AAD8B352_BIOPF</name>
<dbReference type="PROSITE" id="PS50157">
    <property type="entry name" value="ZINC_FINGER_C2H2_2"/>
    <property type="match status" value="5"/>
</dbReference>
<comment type="similarity">
    <text evidence="2">Belongs to the GLI C2H2-type zinc-finger protein family.</text>
</comment>
<keyword evidence="5" id="KW-0677">Repeat</keyword>
<evidence type="ECO:0000256" key="10">
    <source>
        <dbReference type="ARBA" id="ARBA00023163"/>
    </source>
</evidence>
<dbReference type="FunFam" id="3.30.160.60:FF:000031">
    <property type="entry name" value="GLI family zinc finger 3"/>
    <property type="match status" value="1"/>
</dbReference>
<evidence type="ECO:0000256" key="5">
    <source>
        <dbReference type="ARBA" id="ARBA00022737"/>
    </source>
</evidence>
<feature type="compositionally biased region" description="Polar residues" evidence="13">
    <location>
        <begin position="1"/>
        <end position="14"/>
    </location>
</feature>
<reference evidence="15" key="1">
    <citation type="journal article" date="2023" name="PLoS Negl. Trop. Dis.">
        <title>A genome sequence for Biomphalaria pfeifferi, the major vector snail for the human-infecting parasite Schistosoma mansoni.</title>
        <authorList>
            <person name="Bu L."/>
            <person name="Lu L."/>
            <person name="Laidemitt M.R."/>
            <person name="Zhang S.M."/>
            <person name="Mutuku M."/>
            <person name="Mkoji G."/>
            <person name="Steinauer M."/>
            <person name="Loker E.S."/>
        </authorList>
    </citation>
    <scope>NUCLEOTIDE SEQUENCE</scope>
    <source>
        <strain evidence="15">KasaAsao</strain>
    </source>
</reference>
<comment type="caution">
    <text evidence="15">The sequence shown here is derived from an EMBL/GenBank/DDBJ whole genome shotgun (WGS) entry which is preliminary data.</text>
</comment>
<keyword evidence="16" id="KW-1185">Reference proteome</keyword>
<sequence>MNGYLTNTNQQHVDTGQGDIKHPPVGQPRHFSGNGQTEIPKLRVQPDTPVPPPCQSTPGPGDLGCFSQPSTERSGILPAISSPRTLIANGKQATGQGKPVTPGRQSFDSKQGFSKLGNSVHPRVTPTSSIPSKHLKQEINQGPTCIAIGPRQIIHSQAFNNAGGGFASTPNNVNSSCNNGRPFAISSSSIHKLGMESLSKYGGEVFSAASDIISEGQPQLPLLHKRVSQSSTPKEQTNMTSRSQQSLRNGMHVSAMASGAQELTASCMVQAQSSGSRSEVGTPKGSQNCDLASNHVFALPKHPDWQHYKPLPSATASTVDSSDNDSQSIAVPGSSISNYNTGSNLSPFQGTEMSPYPSLYPSPRHSANNNARTSLKRAYSTSPSLSDGLDLTHIRLSPTSLGPYLASRTSSTSGSPQPGQLGSFSHLSARNSSPYSLNSSGQRRLAGNFTPFSLSSCVKSETNIDFEFEDILKNAYVARQSEMPFIEQNCAMGRFPPCTNVNNYFEGQGENVFAGPENDSNFMMRDAMEIMASSNVNVNIHSGMSISGVNGNSIPPPPSYNEALEQQQHRQQMQQPYPHQNFQQQHMPHHHQQQHHSTHNNIVLPNSLENVSLAPPRHQHQNGHSHHQNHLQQRHLHSHIQTHQQHPPLNPNVGGSSLQLLSPGLPVGQSLNTSSMSGMVMSPAAPGVNSASLSPAYIPESGGAQASLGAAKQEDSEEDDPNICRWMDCGLMFVEQDELVRHIEKSHIDQRKGDEFTCFWQGCPRRFRSFNARYKLLIHMRVHSGEKPNKCTFDGCTKAFSRLENLKIHLRSHTGERPYLCQHQGCQKAFSNSSDRAKHQRTHVDTKPYACQVPGCLKRYTDPSSLRKHVKNHSKEQQQQQKKKMKKDLVETGDNLNTCLTIQQIRPEGSPMDYNDNSLGRSPHNGATTENIFPSFSFSILHSSRCGTATGLSPLSAQPSPGSINTGTLSSLDEANESLGSYTTAASNLLSPRPLPPIHHQGQMMSQLPELIDGQYAQSNYMYGQSMTDLPSNIQQLRPQYPQAYPGFNSCRMGAMQSQRMMMMQGYDESCNLNLQDITQPGYTDATMMPVAPQANVQQYLQLSAVDRCNSRTSVYADGTT</sequence>
<comment type="subcellular location">
    <subcellularLocation>
        <location evidence="1">Nucleus</location>
    </subcellularLocation>
</comment>
<feature type="compositionally biased region" description="Polar residues" evidence="13">
    <location>
        <begin position="915"/>
        <end position="926"/>
    </location>
</feature>
<dbReference type="SMART" id="SM00355">
    <property type="entry name" value="ZnF_C2H2"/>
    <property type="match status" value="5"/>
</dbReference>
<feature type="compositionally biased region" description="Polar residues" evidence="13">
    <location>
        <begin position="407"/>
        <end position="427"/>
    </location>
</feature>
<dbReference type="GO" id="GO:0005634">
    <property type="term" value="C:nucleus"/>
    <property type="evidence" value="ECO:0007669"/>
    <property type="project" value="UniProtKB-SubCell"/>
</dbReference>
<gene>
    <name evidence="15" type="ORF">Bpfe_023919</name>
</gene>
<feature type="compositionally biased region" description="Basic residues" evidence="13">
    <location>
        <begin position="587"/>
        <end position="598"/>
    </location>
</feature>
<evidence type="ECO:0000256" key="11">
    <source>
        <dbReference type="ARBA" id="ARBA00023242"/>
    </source>
</evidence>
<feature type="region of interest" description="Disordered" evidence="13">
    <location>
        <begin position="227"/>
        <end position="249"/>
    </location>
</feature>
<dbReference type="PANTHER" id="PTHR45718">
    <property type="entry name" value="TRANSCRIPTIONAL ACTIVATOR CUBITUS INTERRUPTUS"/>
    <property type="match status" value="1"/>
</dbReference>
<feature type="compositionally biased region" description="Polar residues" evidence="13">
    <location>
        <begin position="314"/>
        <end position="352"/>
    </location>
</feature>
<dbReference type="Pfam" id="PF23561">
    <property type="entry name" value="zf-C2H2_15"/>
    <property type="match status" value="1"/>
</dbReference>
<keyword evidence="6 12" id="KW-0863">Zinc-finger</keyword>
<evidence type="ECO:0000256" key="12">
    <source>
        <dbReference type="PROSITE-ProRule" id="PRU00042"/>
    </source>
</evidence>
<organism evidence="15 16">
    <name type="scientific">Biomphalaria pfeifferi</name>
    <name type="common">Bloodfluke planorb</name>
    <name type="synonym">Freshwater snail</name>
    <dbReference type="NCBI Taxonomy" id="112525"/>
    <lineage>
        <taxon>Eukaryota</taxon>
        <taxon>Metazoa</taxon>
        <taxon>Spiralia</taxon>
        <taxon>Lophotrochozoa</taxon>
        <taxon>Mollusca</taxon>
        <taxon>Gastropoda</taxon>
        <taxon>Heterobranchia</taxon>
        <taxon>Euthyneura</taxon>
        <taxon>Panpulmonata</taxon>
        <taxon>Hygrophila</taxon>
        <taxon>Lymnaeoidea</taxon>
        <taxon>Planorbidae</taxon>
        <taxon>Biomphalaria</taxon>
    </lineage>
</organism>
<feature type="region of interest" description="Disordered" evidence="13">
    <location>
        <begin position="613"/>
        <end position="666"/>
    </location>
</feature>
<dbReference type="GO" id="GO:0008270">
    <property type="term" value="F:zinc ion binding"/>
    <property type="evidence" value="ECO:0007669"/>
    <property type="project" value="UniProtKB-KW"/>
</dbReference>
<feature type="domain" description="C2H2-type" evidence="14">
    <location>
        <begin position="761"/>
        <end position="788"/>
    </location>
</feature>
<dbReference type="Gene3D" id="3.30.160.60">
    <property type="entry name" value="Classic Zinc Finger"/>
    <property type="match status" value="5"/>
</dbReference>
<feature type="region of interest" description="Disordered" evidence="13">
    <location>
        <begin position="1"/>
        <end position="55"/>
    </location>
</feature>
<feature type="domain" description="C2H2-type" evidence="14">
    <location>
        <begin position="819"/>
        <end position="848"/>
    </location>
</feature>